<dbReference type="RefSeq" id="WP_228850073.1">
    <property type="nucleotide sequence ID" value="NZ_JADCKQ010000019.1"/>
</dbReference>
<dbReference type="AlphaFoldDB" id="A0A8J7LQP0"/>
<name>A0A8J7LQP0_9RHOB</name>
<accession>A0A8J7LQP0</accession>
<comment type="caution">
    <text evidence="1">The sequence shown here is derived from an EMBL/GenBank/DDBJ whole genome shotgun (WGS) entry which is preliminary data.</text>
</comment>
<reference evidence="1" key="1">
    <citation type="submission" date="2020-10" db="EMBL/GenBank/DDBJ databases">
        <title>Paenihalocynthiibacter styelae gen. nov., sp. nov., isolated from stalked sea squirt Styela clava.</title>
        <authorList>
            <person name="Kim Y.-O."/>
            <person name="Yoon J.-H."/>
        </authorList>
    </citation>
    <scope>NUCLEOTIDE SEQUENCE</scope>
    <source>
        <strain evidence="1">MYP1-1</strain>
    </source>
</reference>
<keyword evidence="2" id="KW-1185">Reference proteome</keyword>
<proteinExistence type="predicted"/>
<protein>
    <submittedName>
        <fullName evidence="1">Uncharacterized protein</fullName>
    </submittedName>
</protein>
<dbReference type="Proteomes" id="UP000640583">
    <property type="component" value="Unassembled WGS sequence"/>
</dbReference>
<gene>
    <name evidence="1" type="ORF">H1D41_17145</name>
</gene>
<evidence type="ECO:0000313" key="1">
    <source>
        <dbReference type="EMBL" id="MBI1495371.1"/>
    </source>
</evidence>
<sequence length="93" mass="10541">MAQREMNFQPGAVLHDAIIGAFKMHGGSFERWCREKKINPTVARQATTGQSRGKNGRNILAELVEAAGPEIVRQVYEKRVLEHADELRKGQRR</sequence>
<evidence type="ECO:0000313" key="2">
    <source>
        <dbReference type="Proteomes" id="UP000640583"/>
    </source>
</evidence>
<organism evidence="1 2">
    <name type="scientific">Halocynthiibacter styelae</name>
    <dbReference type="NCBI Taxonomy" id="2761955"/>
    <lineage>
        <taxon>Bacteria</taxon>
        <taxon>Pseudomonadati</taxon>
        <taxon>Pseudomonadota</taxon>
        <taxon>Alphaproteobacteria</taxon>
        <taxon>Rhodobacterales</taxon>
        <taxon>Paracoccaceae</taxon>
        <taxon>Halocynthiibacter</taxon>
    </lineage>
</organism>
<dbReference type="EMBL" id="JADCKQ010000019">
    <property type="protein sequence ID" value="MBI1495371.1"/>
    <property type="molecule type" value="Genomic_DNA"/>
</dbReference>